<keyword evidence="2" id="KW-0614">Plasmid</keyword>
<protein>
    <submittedName>
        <fullName evidence="2">Uncharacterized protein</fullName>
    </submittedName>
</protein>
<evidence type="ECO:0000256" key="1">
    <source>
        <dbReference type="SAM" id="MobiDB-lite"/>
    </source>
</evidence>
<evidence type="ECO:0000313" key="2">
    <source>
        <dbReference type="EMBL" id="AQM75276.1"/>
    </source>
</evidence>
<accession>A0A218KRV7</accession>
<dbReference type="AlphaFoldDB" id="A0A218KRV7"/>
<geneLocation type="plasmid" evidence="2">
    <name>pR1SE</name>
</geneLocation>
<feature type="region of interest" description="Disordered" evidence="1">
    <location>
        <begin position="1"/>
        <end position="22"/>
    </location>
</feature>
<dbReference type="EMBL" id="KX687704">
    <property type="protein sequence ID" value="AQM75276.1"/>
    <property type="molecule type" value="Genomic_DNA"/>
</dbReference>
<name>A0A218KRV7_9EURY</name>
<proteinExistence type="predicted"/>
<sequence>MHDQRCEIRSERRTARMANRTEKRARIHVERIAVGRGGVPRHRQSAVVGQTVKCRIPPRPKGRGFLLGQP</sequence>
<organism evidence="2">
    <name type="scientific">Halorubrum lacusprofundi</name>
    <dbReference type="NCBI Taxonomy" id="2247"/>
    <lineage>
        <taxon>Archaea</taxon>
        <taxon>Methanobacteriati</taxon>
        <taxon>Methanobacteriota</taxon>
        <taxon>Stenosarchaea group</taxon>
        <taxon>Halobacteria</taxon>
        <taxon>Halobacteriales</taxon>
        <taxon>Haloferacaceae</taxon>
        <taxon>Halorubrum</taxon>
    </lineage>
</organism>
<reference evidence="2" key="1">
    <citation type="journal article" date="2017" name="Nat. Microbiol.">
        <title>A plasmid from an Antarctic haloarchaeon uses specialized membrane vesicles to disseminate and infect plasmid-free cells.</title>
        <authorList>
            <person name="Erdmann S."/>
            <person name="Tschitschko B."/>
            <person name="Zhong L."/>
            <person name="Raftery M.J."/>
            <person name="Cavicchioli R."/>
        </authorList>
    </citation>
    <scope>NUCLEOTIDE SEQUENCE</scope>
    <source>
        <strain evidence="2">R1S1</strain>
        <plasmid evidence="2">pR1SE</plasmid>
    </source>
</reference>